<protein>
    <recommendedName>
        <fullName evidence="4">Holin</fullName>
    </recommendedName>
</protein>
<evidence type="ECO:0000256" key="1">
    <source>
        <dbReference type="SAM" id="Phobius"/>
    </source>
</evidence>
<dbReference type="RefSeq" id="WP_255968471.1">
    <property type="nucleotide sequence ID" value="NZ_JANFQF010000008.1"/>
</dbReference>
<evidence type="ECO:0008006" key="4">
    <source>
        <dbReference type="Google" id="ProtNLM"/>
    </source>
</evidence>
<proteinExistence type="predicted"/>
<reference evidence="2 3" key="1">
    <citation type="submission" date="2022-07" db="EMBL/GenBank/DDBJ databases">
        <title>Degradation activity of malathion, p-nitrophenol and potential low-temperature adaptation strategy of Rhodococcus sp. FXJ9.536.</title>
        <authorList>
            <person name="Huang J."/>
            <person name="Huang Y."/>
        </authorList>
    </citation>
    <scope>NUCLEOTIDE SEQUENCE [LARGE SCALE GENOMIC DNA]</scope>
    <source>
        <strain evidence="2 3">FXJ9.536</strain>
    </source>
</reference>
<organism evidence="2 3">
    <name type="scientific">Rhodococcus tibetensis</name>
    <dbReference type="NCBI Taxonomy" id="2965064"/>
    <lineage>
        <taxon>Bacteria</taxon>
        <taxon>Bacillati</taxon>
        <taxon>Actinomycetota</taxon>
        <taxon>Actinomycetes</taxon>
        <taxon>Mycobacteriales</taxon>
        <taxon>Nocardiaceae</taxon>
        <taxon>Rhodococcus</taxon>
    </lineage>
</organism>
<name>A0ABT1QCC5_9NOCA</name>
<accession>A0ABT1QCC5</accession>
<comment type="caution">
    <text evidence="2">The sequence shown here is derived from an EMBL/GenBank/DDBJ whole genome shotgun (WGS) entry which is preliminary data.</text>
</comment>
<sequence>MSFADSKYNPLNYSASQIAKALVSLVTTAIILCGLAAGAFVDGPLAAVGLWAAAGAAALTPIAVFLKGATPVLERWENGDIGDHEADA</sequence>
<dbReference type="EMBL" id="JANFQF010000008">
    <property type="protein sequence ID" value="MCQ4119896.1"/>
    <property type="molecule type" value="Genomic_DNA"/>
</dbReference>
<keyword evidence="3" id="KW-1185">Reference proteome</keyword>
<feature type="transmembrane region" description="Helical" evidence="1">
    <location>
        <begin position="21"/>
        <end position="41"/>
    </location>
</feature>
<evidence type="ECO:0000313" key="3">
    <source>
        <dbReference type="Proteomes" id="UP001524501"/>
    </source>
</evidence>
<keyword evidence="1" id="KW-0812">Transmembrane</keyword>
<gene>
    <name evidence="2" type="ORF">NOF53_12055</name>
</gene>
<evidence type="ECO:0000313" key="2">
    <source>
        <dbReference type="EMBL" id="MCQ4119896.1"/>
    </source>
</evidence>
<keyword evidence="1" id="KW-0472">Membrane</keyword>
<dbReference type="Proteomes" id="UP001524501">
    <property type="component" value="Unassembled WGS sequence"/>
</dbReference>
<feature type="transmembrane region" description="Helical" evidence="1">
    <location>
        <begin position="47"/>
        <end position="66"/>
    </location>
</feature>
<keyword evidence="1" id="KW-1133">Transmembrane helix</keyword>